<evidence type="ECO:0000313" key="2">
    <source>
        <dbReference type="EMBL" id="KJA13073.1"/>
    </source>
</evidence>
<accession>A0A0D2LQI4</accession>
<dbReference type="EMBL" id="KN817792">
    <property type="protein sequence ID" value="KJA13073.1"/>
    <property type="molecule type" value="Genomic_DNA"/>
</dbReference>
<gene>
    <name evidence="2" type="ORF">HYPSUDRAFT_209850</name>
</gene>
<evidence type="ECO:0000313" key="3">
    <source>
        <dbReference type="Proteomes" id="UP000054270"/>
    </source>
</evidence>
<dbReference type="AlphaFoldDB" id="A0A0D2LQI4"/>
<organism evidence="2 3">
    <name type="scientific">Hypholoma sublateritium (strain FD-334 SS-4)</name>
    <dbReference type="NCBI Taxonomy" id="945553"/>
    <lineage>
        <taxon>Eukaryota</taxon>
        <taxon>Fungi</taxon>
        <taxon>Dikarya</taxon>
        <taxon>Basidiomycota</taxon>
        <taxon>Agaricomycotina</taxon>
        <taxon>Agaricomycetes</taxon>
        <taxon>Agaricomycetidae</taxon>
        <taxon>Agaricales</taxon>
        <taxon>Agaricineae</taxon>
        <taxon>Strophariaceae</taxon>
        <taxon>Hypholoma</taxon>
    </lineage>
</organism>
<feature type="region of interest" description="Disordered" evidence="1">
    <location>
        <begin position="214"/>
        <end position="249"/>
    </location>
</feature>
<feature type="region of interest" description="Disordered" evidence="1">
    <location>
        <begin position="280"/>
        <end position="389"/>
    </location>
</feature>
<reference evidence="3" key="1">
    <citation type="submission" date="2014-04" db="EMBL/GenBank/DDBJ databases">
        <title>Evolutionary Origins and Diversification of the Mycorrhizal Mutualists.</title>
        <authorList>
            <consortium name="DOE Joint Genome Institute"/>
            <consortium name="Mycorrhizal Genomics Consortium"/>
            <person name="Kohler A."/>
            <person name="Kuo A."/>
            <person name="Nagy L.G."/>
            <person name="Floudas D."/>
            <person name="Copeland A."/>
            <person name="Barry K.W."/>
            <person name="Cichocki N."/>
            <person name="Veneault-Fourrey C."/>
            <person name="LaButti K."/>
            <person name="Lindquist E.A."/>
            <person name="Lipzen A."/>
            <person name="Lundell T."/>
            <person name="Morin E."/>
            <person name="Murat C."/>
            <person name="Riley R."/>
            <person name="Ohm R."/>
            <person name="Sun H."/>
            <person name="Tunlid A."/>
            <person name="Henrissat B."/>
            <person name="Grigoriev I.V."/>
            <person name="Hibbett D.S."/>
            <person name="Martin F."/>
        </authorList>
    </citation>
    <scope>NUCLEOTIDE SEQUENCE [LARGE SCALE GENOMIC DNA]</scope>
    <source>
        <strain evidence="3">FD-334 SS-4</strain>
    </source>
</reference>
<evidence type="ECO:0000256" key="1">
    <source>
        <dbReference type="SAM" id="MobiDB-lite"/>
    </source>
</evidence>
<dbReference type="Proteomes" id="UP000054270">
    <property type="component" value="Unassembled WGS sequence"/>
</dbReference>
<feature type="compositionally biased region" description="Basic residues" evidence="1">
    <location>
        <begin position="379"/>
        <end position="389"/>
    </location>
</feature>
<name>A0A0D2LQI4_HYPSF</name>
<keyword evidence="3" id="KW-1185">Reference proteome</keyword>
<protein>
    <submittedName>
        <fullName evidence="2">Uncharacterized protein</fullName>
    </submittedName>
</protein>
<proteinExistence type="predicted"/>
<sequence>MEAFMASRSTTPLFPIPHFLPRELVLEGPLDVYEPAHVSFKHVLKFVNRPAFADLTSAEIQLFLKDQIPYLKAQVELLALFSGCTLRLLQPHAYDPWLFDVFTWYRQVANRLIKRHADIMTPEWLPDFKRTTPHLELSGADTELPPTPPNFLPYNKVQTAVRESIRATNFVLDHPNEPRPRGYSEATVQHFSQLKKKCPCVSSSAASMLPEAGASGAPLTAETSSAPPKKKQRPGATLVKLGPIPPPPPQPMVPVCPPAAPPVRPKMPGSTALTVLLTRHVQTSASTRPVMETREDSPAATPSRSKEVDKAPGPSKAPARTRDSSPCPFSGKGKAPLKSSDDQASGTPPPPPPSQISKRPLRAARSRGPPEDLDEDKPKPKRSRKARHQ</sequence>